<keyword evidence="12" id="KW-0472">Membrane</keyword>
<proteinExistence type="inferred from homology"/>
<evidence type="ECO:0000256" key="7">
    <source>
        <dbReference type="ARBA" id="ARBA00022660"/>
    </source>
</evidence>
<protein>
    <recommendedName>
        <fullName evidence="5">NADH dehydrogenase [ubiquinone] 1 alpha subcomplex subunit 7</fullName>
    </recommendedName>
    <alternativeName>
        <fullName evidence="14">Complex I-B14.5a</fullName>
    </alternativeName>
    <alternativeName>
        <fullName evidence="13">NADH-ubiquinone oxidoreductase subunit B14.5a</fullName>
    </alternativeName>
</protein>
<evidence type="ECO:0000256" key="10">
    <source>
        <dbReference type="ARBA" id="ARBA00022990"/>
    </source>
</evidence>
<keyword evidence="6" id="KW-0813">Transport</keyword>
<name>A0ABD0L0J6_9CAEN</name>
<dbReference type="AlphaFoldDB" id="A0ABD0L0J6"/>
<evidence type="ECO:0000256" key="12">
    <source>
        <dbReference type="ARBA" id="ARBA00023136"/>
    </source>
</evidence>
<reference evidence="16 17" key="1">
    <citation type="journal article" date="2023" name="Sci. Data">
        <title>Genome assembly of the Korean intertidal mud-creeper Batillaria attramentaria.</title>
        <authorList>
            <person name="Patra A.K."/>
            <person name="Ho P.T."/>
            <person name="Jun S."/>
            <person name="Lee S.J."/>
            <person name="Kim Y."/>
            <person name="Won Y.J."/>
        </authorList>
    </citation>
    <scope>NUCLEOTIDE SEQUENCE [LARGE SCALE GENOMIC DNA]</scope>
    <source>
        <strain evidence="16">Wonlab-2016</strain>
    </source>
</reference>
<comment type="similarity">
    <text evidence="3">Belongs to the complex I NDUFA7 subunit family.</text>
</comment>
<evidence type="ECO:0000256" key="8">
    <source>
        <dbReference type="ARBA" id="ARBA00022792"/>
    </source>
</evidence>
<dbReference type="Pfam" id="PF07347">
    <property type="entry name" value="CI-B14_5a"/>
    <property type="match status" value="1"/>
</dbReference>
<evidence type="ECO:0000256" key="4">
    <source>
        <dbReference type="ARBA" id="ARBA00011533"/>
    </source>
</evidence>
<evidence type="ECO:0000256" key="3">
    <source>
        <dbReference type="ARBA" id="ARBA00005482"/>
    </source>
</evidence>
<keyword evidence="8" id="KW-0999">Mitochondrion inner membrane</keyword>
<gene>
    <name evidence="16" type="ORF">BaRGS_00015833</name>
</gene>
<dbReference type="PANTHER" id="PTHR12485:SF1">
    <property type="entry name" value="NADH DEHYDROGENASE [UBIQUINONE] 1 ALPHA SUBCOMPLEX SUBUNIT 7"/>
    <property type="match status" value="1"/>
</dbReference>
<evidence type="ECO:0000256" key="6">
    <source>
        <dbReference type="ARBA" id="ARBA00022448"/>
    </source>
</evidence>
<evidence type="ECO:0000313" key="16">
    <source>
        <dbReference type="EMBL" id="KAK7492886.1"/>
    </source>
</evidence>
<dbReference type="Proteomes" id="UP001519460">
    <property type="component" value="Unassembled WGS sequence"/>
</dbReference>
<evidence type="ECO:0000256" key="11">
    <source>
        <dbReference type="ARBA" id="ARBA00023128"/>
    </source>
</evidence>
<comment type="caution">
    <text evidence="16">The sequence shown here is derived from an EMBL/GenBank/DDBJ whole genome shotgun (WGS) entry which is preliminary data.</text>
</comment>
<organism evidence="16 17">
    <name type="scientific">Batillaria attramentaria</name>
    <dbReference type="NCBI Taxonomy" id="370345"/>
    <lineage>
        <taxon>Eukaryota</taxon>
        <taxon>Metazoa</taxon>
        <taxon>Spiralia</taxon>
        <taxon>Lophotrochozoa</taxon>
        <taxon>Mollusca</taxon>
        <taxon>Gastropoda</taxon>
        <taxon>Caenogastropoda</taxon>
        <taxon>Sorbeoconcha</taxon>
        <taxon>Cerithioidea</taxon>
        <taxon>Batillariidae</taxon>
        <taxon>Batillaria</taxon>
    </lineage>
</organism>
<keyword evidence="10" id="KW-0007">Acetylation</keyword>
<keyword evidence="17" id="KW-1185">Reference proteome</keyword>
<evidence type="ECO:0000256" key="5">
    <source>
        <dbReference type="ARBA" id="ARBA00016383"/>
    </source>
</evidence>
<dbReference type="InterPro" id="IPR009947">
    <property type="entry name" value="NDUA7"/>
</dbReference>
<evidence type="ECO:0000256" key="2">
    <source>
        <dbReference type="ARBA" id="ARBA00004443"/>
    </source>
</evidence>
<evidence type="ECO:0000256" key="15">
    <source>
        <dbReference type="SAM" id="MobiDB-lite"/>
    </source>
</evidence>
<keyword evidence="11" id="KW-0496">Mitochondrion</keyword>
<keyword evidence="9" id="KW-0249">Electron transport</keyword>
<dbReference type="GO" id="GO:0005743">
    <property type="term" value="C:mitochondrial inner membrane"/>
    <property type="evidence" value="ECO:0007669"/>
    <property type="project" value="UniProtKB-SubCell"/>
</dbReference>
<sequence>MAAPRNLTPLMQKIRDALIGRKYKNHLRFEGMIIAARTQPPPNLPDGVSHKLADNYYCTRDGRRELTPPEAVYTGGQQLLAAGEEGATPGVKKAVTPGPAFNWDLETPHSR</sequence>
<evidence type="ECO:0000256" key="14">
    <source>
        <dbReference type="ARBA" id="ARBA00033401"/>
    </source>
</evidence>
<evidence type="ECO:0000256" key="9">
    <source>
        <dbReference type="ARBA" id="ARBA00022982"/>
    </source>
</evidence>
<evidence type="ECO:0000256" key="1">
    <source>
        <dbReference type="ARBA" id="ARBA00003195"/>
    </source>
</evidence>
<comment type="function">
    <text evidence="1">Accessory subunit of the mitochondrial membrane respiratory chain NADH dehydrogenase (Complex I), that is believed not to be involved in catalysis. Complex I functions in the transfer of electrons from NADH to the respiratory chain. The immediate electron acceptor for the enzyme is believed to be ubiquinone.</text>
</comment>
<accession>A0ABD0L0J6</accession>
<comment type="subunit">
    <text evidence="4">Complex I is composed of 45 different subunits.</text>
</comment>
<evidence type="ECO:0000313" key="17">
    <source>
        <dbReference type="Proteomes" id="UP001519460"/>
    </source>
</evidence>
<dbReference type="EMBL" id="JACVVK020000098">
    <property type="protein sequence ID" value="KAK7492886.1"/>
    <property type="molecule type" value="Genomic_DNA"/>
</dbReference>
<feature type="region of interest" description="Disordered" evidence="15">
    <location>
        <begin position="85"/>
        <end position="111"/>
    </location>
</feature>
<dbReference type="PANTHER" id="PTHR12485">
    <property type="entry name" value="NADH-UBIQUINONE OXIDOREDUCTASE SUBUNIT B"/>
    <property type="match status" value="1"/>
</dbReference>
<keyword evidence="7" id="KW-0679">Respiratory chain</keyword>
<evidence type="ECO:0000256" key="13">
    <source>
        <dbReference type="ARBA" id="ARBA00030360"/>
    </source>
</evidence>
<comment type="subcellular location">
    <subcellularLocation>
        <location evidence="2">Mitochondrion inner membrane</location>
        <topology evidence="2">Peripheral membrane protein</topology>
        <orientation evidence="2">Matrix side</orientation>
    </subcellularLocation>
</comment>